<evidence type="ECO:0000259" key="3">
    <source>
        <dbReference type="PROSITE" id="PS50850"/>
    </source>
</evidence>
<dbReference type="AlphaFoldDB" id="A0A1E3P8T7"/>
<keyword evidence="2" id="KW-0472">Membrane</keyword>
<comment type="subcellular location">
    <subcellularLocation>
        <location evidence="1">Membrane</location>
        <topology evidence="1">Multi-pass membrane protein</topology>
    </subcellularLocation>
</comment>
<dbReference type="InterPro" id="IPR020846">
    <property type="entry name" value="MFS_dom"/>
</dbReference>
<keyword evidence="2" id="KW-1133">Transmembrane helix</keyword>
<feature type="transmembrane region" description="Helical" evidence="2">
    <location>
        <begin position="58"/>
        <end position="78"/>
    </location>
</feature>
<dbReference type="Pfam" id="PF07690">
    <property type="entry name" value="MFS_1"/>
    <property type="match status" value="1"/>
</dbReference>
<dbReference type="InterPro" id="IPR011701">
    <property type="entry name" value="MFS"/>
</dbReference>
<name>A0A1E3P8T7_WICAA</name>
<dbReference type="EMBL" id="KV454208">
    <property type="protein sequence ID" value="ODQ61720.1"/>
    <property type="molecule type" value="Genomic_DNA"/>
</dbReference>
<organism evidence="4 5">
    <name type="scientific">Wickerhamomyces anomalus (strain ATCC 58044 / CBS 1984 / NCYC 433 / NRRL Y-366-8)</name>
    <name type="common">Yeast</name>
    <name type="synonym">Hansenula anomala</name>
    <dbReference type="NCBI Taxonomy" id="683960"/>
    <lineage>
        <taxon>Eukaryota</taxon>
        <taxon>Fungi</taxon>
        <taxon>Dikarya</taxon>
        <taxon>Ascomycota</taxon>
        <taxon>Saccharomycotina</taxon>
        <taxon>Saccharomycetes</taxon>
        <taxon>Phaffomycetales</taxon>
        <taxon>Wickerhamomycetaceae</taxon>
        <taxon>Wickerhamomyces</taxon>
    </lineage>
</organism>
<accession>A0A1E3P8T7</accession>
<evidence type="ECO:0000313" key="4">
    <source>
        <dbReference type="EMBL" id="ODQ61720.1"/>
    </source>
</evidence>
<evidence type="ECO:0000256" key="1">
    <source>
        <dbReference type="ARBA" id="ARBA00004141"/>
    </source>
</evidence>
<feature type="transmembrane region" description="Helical" evidence="2">
    <location>
        <begin position="84"/>
        <end position="104"/>
    </location>
</feature>
<feature type="transmembrane region" description="Helical" evidence="2">
    <location>
        <begin position="396"/>
        <end position="414"/>
    </location>
</feature>
<feature type="transmembrane region" description="Helical" evidence="2">
    <location>
        <begin position="141"/>
        <end position="161"/>
    </location>
</feature>
<dbReference type="Proteomes" id="UP000094112">
    <property type="component" value="Unassembled WGS sequence"/>
</dbReference>
<dbReference type="OrthoDB" id="18110at2759"/>
<keyword evidence="5" id="KW-1185">Reference proteome</keyword>
<feature type="transmembrane region" description="Helical" evidence="2">
    <location>
        <begin position="302"/>
        <end position="324"/>
    </location>
</feature>
<dbReference type="STRING" id="683960.A0A1E3P8T7"/>
<protein>
    <recommendedName>
        <fullName evidence="3">Major facilitator superfamily (MFS) profile domain-containing protein</fullName>
    </recommendedName>
</protein>
<feature type="transmembrane region" description="Helical" evidence="2">
    <location>
        <begin position="181"/>
        <end position="200"/>
    </location>
</feature>
<sequence>MVFMSSTQSFFLTDVLGISTKVGDYIGTLGFADELMSISLSPFLGALSDKIGAKHIQVCGVFIVGLSFFILTLAKNVYPDMLLIRLFFAIGATASGSMMTALLAELSSSDLEYYDPIEQHEPQEINEEEANKAHSKRNGKLTSVIGISSGLGALFAVSAYLPLPNKFGQREPPAQALKHSYFVVGAIALTSSIFLSYGLFSSKNFKIPFLSKYLSPYDDVLDDIEEEEHEVHLEQQKHTYFGLLKLGFSEAKDPKIALAYLGGFLSRSTTIVSAVFLPLYVNKYYYKEGICSTADRSSCREAYIQAAILTGIVHMVSLIFAPIFGFTADKFGRKNSMIISCIFGIVSSFGFAFSKSPKSAAAVVFSCFLGASQIGIILTSMSLCTDKKRAHNGSISGVYSLVGGIGILIISKVGGYSADFWIGAPFIILGGFQIITIVASLYAGGKLDFLLSKFSARLQLPEDEDA</sequence>
<feature type="domain" description="Major facilitator superfamily (MFS) profile" evidence="3">
    <location>
        <begin position="255"/>
        <end position="466"/>
    </location>
</feature>
<dbReference type="Gene3D" id="1.20.1250.20">
    <property type="entry name" value="MFS general substrate transporter like domains"/>
    <property type="match status" value="2"/>
</dbReference>
<feature type="transmembrane region" description="Helical" evidence="2">
    <location>
        <begin position="258"/>
        <end position="282"/>
    </location>
</feature>
<feature type="transmembrane region" description="Helical" evidence="2">
    <location>
        <begin position="360"/>
        <end position="384"/>
    </location>
</feature>
<keyword evidence="2" id="KW-0812">Transmembrane</keyword>
<dbReference type="GeneID" id="30202559"/>
<dbReference type="PANTHER" id="PTHR23524:SF1">
    <property type="entry name" value="MRH DOMAIN-CONTAINING PROTEIN-RELATED"/>
    <property type="match status" value="1"/>
</dbReference>
<proteinExistence type="predicted"/>
<feature type="transmembrane region" description="Helical" evidence="2">
    <location>
        <begin position="420"/>
        <end position="443"/>
    </location>
</feature>
<dbReference type="PANTHER" id="PTHR23524">
    <property type="entry name" value="TRANSPORTER, PUTATIVE (AFU_ORTHOLOGUE AFUA_8G04850)-RELATED"/>
    <property type="match status" value="1"/>
</dbReference>
<dbReference type="SUPFAM" id="SSF103473">
    <property type="entry name" value="MFS general substrate transporter"/>
    <property type="match status" value="1"/>
</dbReference>
<reference evidence="4 5" key="1">
    <citation type="journal article" date="2016" name="Proc. Natl. Acad. Sci. U.S.A.">
        <title>Comparative genomics of biotechnologically important yeasts.</title>
        <authorList>
            <person name="Riley R."/>
            <person name="Haridas S."/>
            <person name="Wolfe K.H."/>
            <person name="Lopes M.R."/>
            <person name="Hittinger C.T."/>
            <person name="Goeker M."/>
            <person name="Salamov A.A."/>
            <person name="Wisecaver J.H."/>
            <person name="Long T.M."/>
            <person name="Calvey C.H."/>
            <person name="Aerts A.L."/>
            <person name="Barry K.W."/>
            <person name="Choi C."/>
            <person name="Clum A."/>
            <person name="Coughlan A.Y."/>
            <person name="Deshpande S."/>
            <person name="Douglass A.P."/>
            <person name="Hanson S.J."/>
            <person name="Klenk H.-P."/>
            <person name="LaButti K.M."/>
            <person name="Lapidus A."/>
            <person name="Lindquist E.A."/>
            <person name="Lipzen A.M."/>
            <person name="Meier-Kolthoff J.P."/>
            <person name="Ohm R.A."/>
            <person name="Otillar R.P."/>
            <person name="Pangilinan J.L."/>
            <person name="Peng Y."/>
            <person name="Rokas A."/>
            <person name="Rosa C.A."/>
            <person name="Scheuner C."/>
            <person name="Sibirny A.A."/>
            <person name="Slot J.C."/>
            <person name="Stielow J.B."/>
            <person name="Sun H."/>
            <person name="Kurtzman C.P."/>
            <person name="Blackwell M."/>
            <person name="Grigoriev I.V."/>
            <person name="Jeffries T.W."/>
        </authorList>
    </citation>
    <scope>NUCLEOTIDE SEQUENCE [LARGE SCALE GENOMIC DNA]</scope>
    <source>
        <strain evidence="5">ATCC 58044 / CBS 1984 / NCYC 433 / NRRL Y-366-8</strain>
    </source>
</reference>
<dbReference type="InterPro" id="IPR036259">
    <property type="entry name" value="MFS_trans_sf"/>
</dbReference>
<dbReference type="GO" id="GO:0022857">
    <property type="term" value="F:transmembrane transporter activity"/>
    <property type="evidence" value="ECO:0007669"/>
    <property type="project" value="InterPro"/>
</dbReference>
<dbReference type="RefSeq" id="XP_019040927.1">
    <property type="nucleotide sequence ID" value="XM_019185313.1"/>
</dbReference>
<evidence type="ECO:0000256" key="2">
    <source>
        <dbReference type="SAM" id="Phobius"/>
    </source>
</evidence>
<dbReference type="PROSITE" id="PS50850">
    <property type="entry name" value="MFS"/>
    <property type="match status" value="1"/>
</dbReference>
<gene>
    <name evidence="4" type="ORF">WICANDRAFT_81951</name>
</gene>
<evidence type="ECO:0000313" key="5">
    <source>
        <dbReference type="Proteomes" id="UP000094112"/>
    </source>
</evidence>
<dbReference type="GO" id="GO:0016020">
    <property type="term" value="C:membrane"/>
    <property type="evidence" value="ECO:0007669"/>
    <property type="project" value="UniProtKB-SubCell"/>
</dbReference>
<feature type="transmembrane region" description="Helical" evidence="2">
    <location>
        <begin position="336"/>
        <end position="354"/>
    </location>
</feature>